<comment type="caution">
    <text evidence="3">The sequence shown here is derived from an EMBL/GenBank/DDBJ whole genome shotgun (WGS) entry which is preliminary data.</text>
</comment>
<evidence type="ECO:0000256" key="1">
    <source>
        <dbReference type="ARBA" id="ARBA00005474"/>
    </source>
</evidence>
<dbReference type="Pfam" id="PF03195">
    <property type="entry name" value="LOB"/>
    <property type="match status" value="1"/>
</dbReference>
<evidence type="ECO:0000313" key="3">
    <source>
        <dbReference type="EMBL" id="RZC26642.1"/>
    </source>
</evidence>
<dbReference type="PROSITE" id="PS50891">
    <property type="entry name" value="LOB"/>
    <property type="match status" value="1"/>
</dbReference>
<dbReference type="Proteomes" id="UP000289340">
    <property type="component" value="Chromosome 2"/>
</dbReference>
<keyword evidence="4" id="KW-1185">Reference proteome</keyword>
<feature type="domain" description="LOB" evidence="2">
    <location>
        <begin position="6"/>
        <end position="108"/>
    </location>
</feature>
<dbReference type="EMBL" id="QZWG01000002">
    <property type="protein sequence ID" value="RZC26642.1"/>
    <property type="molecule type" value="Genomic_DNA"/>
</dbReference>
<dbReference type="PANTHER" id="PTHR31529">
    <property type="entry name" value="LOB DOMAIN CONTAINING PROTEIN"/>
    <property type="match status" value="1"/>
</dbReference>
<sequence>MTGFGSSCGACKFLRRKCTSDCVFAPYFSYDQASTHFAAVHKIYGASNVSKLLSHLPIQNRSDAAVTISYEALARMQDPIYGCVAHIYALQHQVSDSTVYFITPQFMDLDSLQLNFHAFTSYEDRKAHILFRLKSESSGFHSAVINVASLQEEIDALGNLVANSSVSVVNCGSVQATINSNNGTQFNILQHDATRTQYCQNNLANFLSQEGSATVFQSLINSQMDIELPNCTQVEHPSFGDFNSNPLEQFLSGIDQEMFVNHPWFKHNADIKN</sequence>
<proteinExistence type="inferred from homology"/>
<protein>
    <submittedName>
        <fullName evidence="3">LOB domain-containing protein CRL1</fullName>
    </submittedName>
</protein>
<dbReference type="GO" id="GO:0045893">
    <property type="term" value="P:positive regulation of DNA-templated transcription"/>
    <property type="evidence" value="ECO:0007669"/>
    <property type="project" value="TreeGrafter"/>
</dbReference>
<accession>A0A445LTV4</accession>
<evidence type="ECO:0000313" key="4">
    <source>
        <dbReference type="Proteomes" id="UP000289340"/>
    </source>
</evidence>
<dbReference type="AlphaFoldDB" id="A0A445LTV4"/>
<reference evidence="3 4" key="1">
    <citation type="submission" date="2018-09" db="EMBL/GenBank/DDBJ databases">
        <title>A high-quality reference genome of wild soybean provides a powerful tool to mine soybean genomes.</title>
        <authorList>
            <person name="Xie M."/>
            <person name="Chung C.Y.L."/>
            <person name="Li M.-W."/>
            <person name="Wong F.-L."/>
            <person name="Chan T.-F."/>
            <person name="Lam H.-M."/>
        </authorList>
    </citation>
    <scope>NUCLEOTIDE SEQUENCE [LARGE SCALE GENOMIC DNA]</scope>
    <source>
        <strain evidence="4">cv. W05</strain>
        <tissue evidence="3">Hypocotyl of etiolated seedlings</tissue>
    </source>
</reference>
<name>A0A445LTV4_GLYSO</name>
<evidence type="ECO:0000259" key="2">
    <source>
        <dbReference type="PROSITE" id="PS50891"/>
    </source>
</evidence>
<organism evidence="3 4">
    <name type="scientific">Glycine soja</name>
    <name type="common">Wild soybean</name>
    <dbReference type="NCBI Taxonomy" id="3848"/>
    <lineage>
        <taxon>Eukaryota</taxon>
        <taxon>Viridiplantae</taxon>
        <taxon>Streptophyta</taxon>
        <taxon>Embryophyta</taxon>
        <taxon>Tracheophyta</taxon>
        <taxon>Spermatophyta</taxon>
        <taxon>Magnoliopsida</taxon>
        <taxon>eudicotyledons</taxon>
        <taxon>Gunneridae</taxon>
        <taxon>Pentapetalae</taxon>
        <taxon>rosids</taxon>
        <taxon>fabids</taxon>
        <taxon>Fabales</taxon>
        <taxon>Fabaceae</taxon>
        <taxon>Papilionoideae</taxon>
        <taxon>50 kb inversion clade</taxon>
        <taxon>NPAAA clade</taxon>
        <taxon>indigoferoid/millettioid clade</taxon>
        <taxon>Phaseoleae</taxon>
        <taxon>Glycine</taxon>
        <taxon>Glycine subgen. Soja</taxon>
    </lineage>
</organism>
<dbReference type="PANTHER" id="PTHR31529:SF50">
    <property type="entry name" value="LOB DOMAIN PROTEIN"/>
    <property type="match status" value="1"/>
</dbReference>
<dbReference type="InterPro" id="IPR004883">
    <property type="entry name" value="LOB"/>
</dbReference>
<dbReference type="GO" id="GO:0009755">
    <property type="term" value="P:hormone-mediated signaling pathway"/>
    <property type="evidence" value="ECO:0007669"/>
    <property type="project" value="TreeGrafter"/>
</dbReference>
<gene>
    <name evidence="3" type="ORF">D0Y65_005010</name>
</gene>
<dbReference type="GO" id="GO:0005634">
    <property type="term" value="C:nucleus"/>
    <property type="evidence" value="ECO:0007669"/>
    <property type="project" value="TreeGrafter"/>
</dbReference>
<comment type="similarity">
    <text evidence="1">Belongs to the LOB domain-containing protein family.</text>
</comment>